<keyword evidence="1" id="KW-1133">Transmembrane helix</keyword>
<evidence type="ECO:0000256" key="1">
    <source>
        <dbReference type="SAM" id="Phobius"/>
    </source>
</evidence>
<evidence type="ECO:0008006" key="3">
    <source>
        <dbReference type="Google" id="ProtNLM"/>
    </source>
</evidence>
<keyword evidence="1" id="KW-0472">Membrane</keyword>
<feature type="transmembrane region" description="Helical" evidence="1">
    <location>
        <begin position="12"/>
        <end position="32"/>
    </location>
</feature>
<accession>A0A381SF89</accession>
<evidence type="ECO:0000313" key="2">
    <source>
        <dbReference type="EMBL" id="SUZ99823.1"/>
    </source>
</evidence>
<reference evidence="2" key="1">
    <citation type="submission" date="2018-05" db="EMBL/GenBank/DDBJ databases">
        <authorList>
            <person name="Lanie J.A."/>
            <person name="Ng W.-L."/>
            <person name="Kazmierczak K.M."/>
            <person name="Andrzejewski T.M."/>
            <person name="Davidsen T.M."/>
            <person name="Wayne K.J."/>
            <person name="Tettelin H."/>
            <person name="Glass J.I."/>
            <person name="Rusch D."/>
            <person name="Podicherti R."/>
            <person name="Tsui H.-C.T."/>
            <person name="Winkler M.E."/>
        </authorList>
    </citation>
    <scope>NUCLEOTIDE SEQUENCE</scope>
</reference>
<dbReference type="AlphaFoldDB" id="A0A381SF89"/>
<dbReference type="EMBL" id="UINC01002741">
    <property type="protein sequence ID" value="SUZ99823.1"/>
    <property type="molecule type" value="Genomic_DNA"/>
</dbReference>
<organism evidence="2">
    <name type="scientific">marine metagenome</name>
    <dbReference type="NCBI Taxonomy" id="408172"/>
    <lineage>
        <taxon>unclassified sequences</taxon>
        <taxon>metagenomes</taxon>
        <taxon>ecological metagenomes</taxon>
    </lineage>
</organism>
<feature type="transmembrane region" description="Helical" evidence="1">
    <location>
        <begin position="192"/>
        <end position="213"/>
    </location>
</feature>
<name>A0A381SF89_9ZZZZ</name>
<sequence>MKSIVRNVHKYLSFSISLQLLLWTVSGIYFAFNKIEMVRGEQYILSYSYAVDLSQINLNIAEAENVRLSKRLNEEIIIITKDIGNEYLDIKGNSLDKLSTDAALKIVGNKTTLKPLNVEEIKMEKNGSEYRGRPLPLYKVTSKNKANEKINVYLNVFSGEILAIRSAQWRVWDLMWGFHIIDWQERDNINNFLLKMFSILALISSLTGLLLFFKVDIKK</sequence>
<keyword evidence="1" id="KW-0812">Transmembrane</keyword>
<protein>
    <recommendedName>
        <fullName evidence="3">PepSY domain-containing protein</fullName>
    </recommendedName>
</protein>
<proteinExistence type="predicted"/>
<gene>
    <name evidence="2" type="ORF">METZ01_LOCUS52677</name>
</gene>